<feature type="transmembrane region" description="Helical" evidence="2">
    <location>
        <begin position="449"/>
        <end position="469"/>
    </location>
</feature>
<sequence length="479" mass="48804">MSLTNPTRPAVLIAVAAAVVVVAPPVAAGDPVTSTQSEHSLDTGPVDVAAISLADDATIRLGADDPRGVPQDPESLVYRTARDRVEVGWDTEGIGAGELYGDTVHMRLLAAEGPAAVSLVAQDLPVGKRGTTTWTFPEPGDYLLTFGVEANLLTGEPVRTEERYTVQVRPSQDAGVEPVEPSPPPTTTRAEPAQERVAPAPAAPRAAAPAPTTPGRVVLDEGHVDAVAPRLLDGKLQIQVKDGTTVGQAAGKVHWREPGDVVFHVKPSATAALPDDAGLSFLGKPGDKIFLLPQQQQAGVLWTGWSTEELHAAQVAGPVTWRLTGVDGPGAFGIFTTGSFGDSSVVFNSTDGLPDSHSVALGTHAHANWGFAKQGVYRLTFDTSVTLTGGGTARDTATYTFAVGDVDPGAVAPPGGGDGPGGGSGSDNARGNGDDTRTPGLASTGASGVLPLAVGGAALLGLGGAVVAVGRRRGRSESR</sequence>
<dbReference type="RefSeq" id="WP_184812830.1">
    <property type="nucleotide sequence ID" value="NZ_JACHJQ010000005.1"/>
</dbReference>
<feature type="region of interest" description="Disordered" evidence="1">
    <location>
        <begin position="167"/>
        <end position="216"/>
    </location>
</feature>
<name>A0A7W7Q7X2_9PSEU</name>
<dbReference type="Proteomes" id="UP000520767">
    <property type="component" value="Unassembled WGS sequence"/>
</dbReference>
<evidence type="ECO:0000313" key="5">
    <source>
        <dbReference type="Proteomes" id="UP000520767"/>
    </source>
</evidence>
<organism evidence="4 5">
    <name type="scientific">Actinophytocola algeriensis</name>
    <dbReference type="NCBI Taxonomy" id="1768010"/>
    <lineage>
        <taxon>Bacteria</taxon>
        <taxon>Bacillati</taxon>
        <taxon>Actinomycetota</taxon>
        <taxon>Actinomycetes</taxon>
        <taxon>Pseudonocardiales</taxon>
        <taxon>Pseudonocardiaceae</taxon>
    </lineage>
</organism>
<feature type="compositionally biased region" description="Gly residues" evidence="1">
    <location>
        <begin position="414"/>
        <end position="425"/>
    </location>
</feature>
<evidence type="ECO:0000256" key="1">
    <source>
        <dbReference type="SAM" id="MobiDB-lite"/>
    </source>
</evidence>
<protein>
    <submittedName>
        <fullName evidence="4">Surface-anchored protein</fullName>
    </submittedName>
</protein>
<keyword evidence="2" id="KW-0472">Membrane</keyword>
<feature type="region of interest" description="Disordered" evidence="1">
    <location>
        <begin position="408"/>
        <end position="446"/>
    </location>
</feature>
<dbReference type="NCBIfam" id="TIGR03769">
    <property type="entry name" value="P_ac_wall_RPT"/>
    <property type="match status" value="1"/>
</dbReference>
<reference evidence="4 5" key="1">
    <citation type="submission" date="2020-08" db="EMBL/GenBank/DDBJ databases">
        <title>Genomic Encyclopedia of Type Strains, Phase III (KMG-III): the genomes of soil and plant-associated and newly described type strains.</title>
        <authorList>
            <person name="Whitman W."/>
        </authorList>
    </citation>
    <scope>NUCLEOTIDE SEQUENCE [LARGE SCALE GENOMIC DNA]</scope>
    <source>
        <strain evidence="4 5">CECT 8960</strain>
    </source>
</reference>
<feature type="compositionally biased region" description="Low complexity" evidence="1">
    <location>
        <begin position="187"/>
        <end position="214"/>
    </location>
</feature>
<proteinExistence type="predicted"/>
<dbReference type="AlphaFoldDB" id="A0A7W7Q7X2"/>
<feature type="signal peptide" evidence="3">
    <location>
        <begin position="1"/>
        <end position="28"/>
    </location>
</feature>
<comment type="caution">
    <text evidence="4">The sequence shown here is derived from an EMBL/GenBank/DDBJ whole genome shotgun (WGS) entry which is preliminary data.</text>
</comment>
<evidence type="ECO:0000256" key="3">
    <source>
        <dbReference type="SAM" id="SignalP"/>
    </source>
</evidence>
<gene>
    <name evidence="4" type="ORF">FHR82_004963</name>
</gene>
<dbReference type="EMBL" id="JACHJQ010000005">
    <property type="protein sequence ID" value="MBB4908710.1"/>
    <property type="molecule type" value="Genomic_DNA"/>
</dbReference>
<accession>A0A7W7Q7X2</accession>
<evidence type="ECO:0000313" key="4">
    <source>
        <dbReference type="EMBL" id="MBB4908710.1"/>
    </source>
</evidence>
<keyword evidence="2" id="KW-1133">Transmembrane helix</keyword>
<keyword evidence="2" id="KW-0812">Transmembrane</keyword>
<keyword evidence="5" id="KW-1185">Reference proteome</keyword>
<dbReference type="NCBIfam" id="NF038134">
    <property type="entry name" value="choice_anch_M"/>
    <property type="match status" value="1"/>
</dbReference>
<evidence type="ECO:0000256" key="2">
    <source>
        <dbReference type="SAM" id="Phobius"/>
    </source>
</evidence>
<dbReference type="InterPro" id="IPR022435">
    <property type="entry name" value="Surface-anchored_actinobac"/>
</dbReference>
<feature type="chain" id="PRO_5030663046" evidence="3">
    <location>
        <begin position="29"/>
        <end position="479"/>
    </location>
</feature>
<keyword evidence="3" id="KW-0732">Signal</keyword>